<dbReference type="OrthoDB" id="114733at2759"/>
<gene>
    <name evidence="2" type="ORF">CCR75_005948</name>
</gene>
<evidence type="ECO:0000313" key="3">
    <source>
        <dbReference type="Proteomes" id="UP000294530"/>
    </source>
</evidence>
<proteinExistence type="predicted"/>
<dbReference type="GeneID" id="94349693"/>
<accession>A0A976FIV5</accession>
<dbReference type="AlphaFoldDB" id="A0A976FIV5"/>
<dbReference type="EMBL" id="SHOA02000014">
    <property type="protein sequence ID" value="TDH67371.1"/>
    <property type="molecule type" value="Genomic_DNA"/>
</dbReference>
<keyword evidence="3" id="KW-1185">Reference proteome</keyword>
<comment type="caution">
    <text evidence="2">The sequence shown here is derived from an EMBL/GenBank/DDBJ whole genome shotgun (WGS) entry which is preliminary data.</text>
</comment>
<evidence type="ECO:0000256" key="1">
    <source>
        <dbReference type="SAM" id="SignalP"/>
    </source>
</evidence>
<name>A0A976FIV5_BRELC</name>
<evidence type="ECO:0000313" key="2">
    <source>
        <dbReference type="EMBL" id="TDH67371.1"/>
    </source>
</evidence>
<dbReference type="RefSeq" id="XP_067816870.1">
    <property type="nucleotide sequence ID" value="XM_067964022.1"/>
</dbReference>
<keyword evidence="1" id="KW-0732">Signal</keyword>
<dbReference type="Proteomes" id="UP000294530">
    <property type="component" value="Unassembled WGS sequence"/>
</dbReference>
<reference evidence="2 3" key="1">
    <citation type="journal article" date="2021" name="Genome Biol.">
        <title>AFLAP: assembly-free linkage analysis pipeline using k-mers from genome sequencing data.</title>
        <authorList>
            <person name="Fletcher K."/>
            <person name="Zhang L."/>
            <person name="Gil J."/>
            <person name="Han R."/>
            <person name="Cavanaugh K."/>
            <person name="Michelmore R."/>
        </authorList>
    </citation>
    <scope>NUCLEOTIDE SEQUENCE [LARGE SCALE GENOMIC DNA]</scope>
    <source>
        <strain evidence="2 3">SF5</strain>
    </source>
</reference>
<sequence length="101" mass="11364">MLCSLMFLLASSIDLKGLNVVSLKKEECHNIHFLICSDLITPKATSTKQLTSMLDQLKIVLSRPMNSTTTRVEKHYDDLPQSSLKMADPSTAFERSGWSYI</sequence>
<organism evidence="2 3">
    <name type="scientific">Bremia lactucae</name>
    <name type="common">Lettuce downy mildew</name>
    <dbReference type="NCBI Taxonomy" id="4779"/>
    <lineage>
        <taxon>Eukaryota</taxon>
        <taxon>Sar</taxon>
        <taxon>Stramenopiles</taxon>
        <taxon>Oomycota</taxon>
        <taxon>Peronosporomycetes</taxon>
        <taxon>Peronosporales</taxon>
        <taxon>Peronosporaceae</taxon>
        <taxon>Bremia</taxon>
    </lineage>
</organism>
<protein>
    <submittedName>
        <fullName evidence="2">Uncharacterized protein</fullName>
    </submittedName>
</protein>
<feature type="signal peptide" evidence="1">
    <location>
        <begin position="1"/>
        <end position="17"/>
    </location>
</feature>
<feature type="chain" id="PRO_5036893811" evidence="1">
    <location>
        <begin position="18"/>
        <end position="101"/>
    </location>
</feature>
<dbReference type="KEGG" id="blac:94349693"/>